<sequence length="45" mass="5166">MFLRVESPLTGLIFLYHKLMHSTVISGRYSLGILAEISYTEYISD</sequence>
<protein>
    <submittedName>
        <fullName evidence="1">Uncharacterized protein</fullName>
    </submittedName>
</protein>
<reference evidence="1" key="1">
    <citation type="submission" date="2010-04" db="EMBL/GenBank/DDBJ databases">
        <authorList>
            <person name="Reid K.E."/>
            <person name="Liao N."/>
            <person name="Chan S."/>
            <person name="Docking R."/>
            <person name="Taylor G."/>
            <person name="Moore R."/>
            <person name="Mayo M."/>
            <person name="Munro S."/>
            <person name="King J."/>
            <person name="Yanchuk A."/>
            <person name="Holt R."/>
            <person name="Jones S."/>
            <person name="Marra M."/>
            <person name="Ritland C.E."/>
            <person name="Ritland K."/>
            <person name="Bohlmann J."/>
        </authorList>
    </citation>
    <scope>NUCLEOTIDE SEQUENCE</scope>
    <source>
        <tissue evidence="1">Bud</tissue>
    </source>
</reference>
<accession>D5ADG6</accession>
<evidence type="ECO:0000313" key="1">
    <source>
        <dbReference type="EMBL" id="ADE77585.1"/>
    </source>
</evidence>
<proteinExistence type="evidence at transcript level"/>
<dbReference type="EMBL" id="BT124325">
    <property type="protein sequence ID" value="ADE77585.1"/>
    <property type="molecule type" value="mRNA"/>
</dbReference>
<dbReference type="AlphaFoldDB" id="D5ADG6"/>
<organism evidence="1">
    <name type="scientific">Picea sitchensis</name>
    <name type="common">Sitka spruce</name>
    <name type="synonym">Pinus sitchensis</name>
    <dbReference type="NCBI Taxonomy" id="3332"/>
    <lineage>
        <taxon>Eukaryota</taxon>
        <taxon>Viridiplantae</taxon>
        <taxon>Streptophyta</taxon>
        <taxon>Embryophyta</taxon>
        <taxon>Tracheophyta</taxon>
        <taxon>Spermatophyta</taxon>
        <taxon>Pinopsida</taxon>
        <taxon>Pinidae</taxon>
        <taxon>Conifers I</taxon>
        <taxon>Pinales</taxon>
        <taxon>Pinaceae</taxon>
        <taxon>Picea</taxon>
    </lineage>
</organism>
<name>D5ADG6_PICSI</name>